<evidence type="ECO:0000256" key="2">
    <source>
        <dbReference type="ARBA" id="ARBA00007330"/>
    </source>
</evidence>
<dbReference type="Pfam" id="PF01266">
    <property type="entry name" value="DAO"/>
    <property type="match status" value="1"/>
</dbReference>
<proteinExistence type="inferred from homology"/>
<dbReference type="GO" id="GO:0004368">
    <property type="term" value="F:glycerol-3-phosphate dehydrogenase (quinone) activity"/>
    <property type="evidence" value="ECO:0007669"/>
    <property type="project" value="UniProtKB-EC"/>
</dbReference>
<comment type="caution">
    <text evidence="8">The sequence shown here is derived from an EMBL/GenBank/DDBJ whole genome shotgun (WGS) entry which is preliminary data.</text>
</comment>
<keyword evidence="5 8" id="KW-0560">Oxidoreductase</keyword>
<dbReference type="SUPFAM" id="SSF51905">
    <property type="entry name" value="FAD/NAD(P)-binding domain"/>
    <property type="match status" value="1"/>
</dbReference>
<protein>
    <submittedName>
        <fullName evidence="8">Aerobic glycerol-3-phosphate dehydrogenase</fullName>
        <ecNumber evidence="8">1.1.5.3</ecNumber>
    </submittedName>
</protein>
<dbReference type="InterPro" id="IPR006076">
    <property type="entry name" value="FAD-dep_OxRdtase"/>
</dbReference>
<organism evidence="8">
    <name type="scientific">mine drainage metagenome</name>
    <dbReference type="NCBI Taxonomy" id="410659"/>
    <lineage>
        <taxon>unclassified sequences</taxon>
        <taxon>metagenomes</taxon>
        <taxon>ecological metagenomes</taxon>
    </lineage>
</organism>
<dbReference type="PANTHER" id="PTHR11985">
    <property type="entry name" value="GLYCEROL-3-PHOSPHATE DEHYDROGENASE"/>
    <property type="match status" value="1"/>
</dbReference>
<dbReference type="Gene3D" id="3.30.9.10">
    <property type="entry name" value="D-Amino Acid Oxidase, subunit A, domain 2"/>
    <property type="match status" value="1"/>
</dbReference>
<name>A0A1J5RM24_9ZZZZ</name>
<accession>A0A1J5RM24</accession>
<comment type="cofactor">
    <cofactor evidence="1">
        <name>FAD</name>
        <dbReference type="ChEBI" id="CHEBI:57692"/>
    </cofactor>
</comment>
<evidence type="ECO:0000259" key="6">
    <source>
        <dbReference type="Pfam" id="PF01266"/>
    </source>
</evidence>
<reference evidence="8" key="1">
    <citation type="submission" date="2016-10" db="EMBL/GenBank/DDBJ databases">
        <title>Sequence of Gallionella enrichment culture.</title>
        <authorList>
            <person name="Poehlein A."/>
            <person name="Muehling M."/>
            <person name="Daniel R."/>
        </authorList>
    </citation>
    <scope>NUCLEOTIDE SEQUENCE</scope>
</reference>
<sequence length="520" mass="57213">MMKRDFSALQGEFDMLVCGGGIYGAWTAYDAALRGLKVALVEQGDWASATSSASSKLIHGGLRYLETYDFKLVRKALKERRLLLQIAPHRVWPLRFGVPVYADSRNGTLKLKAGLTLYDTLAGFPDGQMRHRHFGRAQFSDHFPFLDEASLKGGFTYGDAQTDDARLVLELVAGAMAQGAVCVNYAKLLAWNEVRGQVCGATVQDGVSGITAQVRARQCVSTAGPWMAAIAPDQAWCRLSRGIHLVMPALQTGEAILLTAKQDGRVFFIIPWYGRTLLGTTDTDYRGDVDRVVVEEEDVAYLLAAANRYLKTGWTRQDVIGSYAGVRVMKQSDAAHPSDASRDWELKTTGNGLLYAIGGKLTSAREDAAVIVDTVCTRSGVAAGCATGGRDFPWKPPRKFEEWSDQTGAQAQRLGIDAECAKWLRRRHGVRIEQIYRLVGEAPQLAARIVPALPFIHADLLLCARDEMVVHLADLLRRRLPLLILARLDTAEVRRLAELVAPVMGWDEDRIAREVEACGP</sequence>
<dbReference type="EC" id="1.1.5.3" evidence="8"/>
<dbReference type="InterPro" id="IPR031656">
    <property type="entry name" value="DAO_C"/>
</dbReference>
<keyword evidence="4" id="KW-0274">FAD</keyword>
<gene>
    <name evidence="8" type="primary">glpD_4</name>
    <name evidence="8" type="ORF">GALL_250070</name>
</gene>
<feature type="domain" description="Alpha-glycerophosphate oxidase C-terminal" evidence="7">
    <location>
        <begin position="406"/>
        <end position="510"/>
    </location>
</feature>
<dbReference type="Gene3D" id="3.50.50.60">
    <property type="entry name" value="FAD/NAD(P)-binding domain"/>
    <property type="match status" value="1"/>
</dbReference>
<dbReference type="Gene3D" id="1.10.8.870">
    <property type="entry name" value="Alpha-glycerophosphate oxidase, cap domain"/>
    <property type="match status" value="1"/>
</dbReference>
<dbReference type="InterPro" id="IPR038299">
    <property type="entry name" value="DAO_C_sf"/>
</dbReference>
<evidence type="ECO:0000256" key="3">
    <source>
        <dbReference type="ARBA" id="ARBA00022630"/>
    </source>
</evidence>
<evidence type="ECO:0000256" key="5">
    <source>
        <dbReference type="ARBA" id="ARBA00023002"/>
    </source>
</evidence>
<dbReference type="EMBL" id="MLJW01000216">
    <property type="protein sequence ID" value="OIQ93031.1"/>
    <property type="molecule type" value="Genomic_DNA"/>
</dbReference>
<evidence type="ECO:0000256" key="1">
    <source>
        <dbReference type="ARBA" id="ARBA00001974"/>
    </source>
</evidence>
<dbReference type="InterPro" id="IPR036188">
    <property type="entry name" value="FAD/NAD-bd_sf"/>
</dbReference>
<dbReference type="InterPro" id="IPR000447">
    <property type="entry name" value="G3P_DH_FAD-dep"/>
</dbReference>
<dbReference type="PANTHER" id="PTHR11985:SF15">
    <property type="entry name" value="GLYCEROL-3-PHOSPHATE DEHYDROGENASE, MITOCHONDRIAL"/>
    <property type="match status" value="1"/>
</dbReference>
<dbReference type="AlphaFoldDB" id="A0A1J5RM24"/>
<dbReference type="PRINTS" id="PR01001">
    <property type="entry name" value="FADG3PDH"/>
</dbReference>
<dbReference type="Pfam" id="PF16901">
    <property type="entry name" value="DAO_C"/>
    <property type="match status" value="1"/>
</dbReference>
<evidence type="ECO:0000313" key="8">
    <source>
        <dbReference type="EMBL" id="OIQ93031.1"/>
    </source>
</evidence>
<dbReference type="GO" id="GO:0046168">
    <property type="term" value="P:glycerol-3-phosphate catabolic process"/>
    <property type="evidence" value="ECO:0007669"/>
    <property type="project" value="TreeGrafter"/>
</dbReference>
<comment type="similarity">
    <text evidence="2">Belongs to the FAD-dependent glycerol-3-phosphate dehydrogenase family.</text>
</comment>
<feature type="domain" description="FAD dependent oxidoreductase" evidence="6">
    <location>
        <begin position="14"/>
        <end position="363"/>
    </location>
</feature>
<evidence type="ECO:0000259" key="7">
    <source>
        <dbReference type="Pfam" id="PF16901"/>
    </source>
</evidence>
<evidence type="ECO:0000256" key="4">
    <source>
        <dbReference type="ARBA" id="ARBA00022827"/>
    </source>
</evidence>
<keyword evidence="3" id="KW-0285">Flavoprotein</keyword>